<evidence type="ECO:0000313" key="1">
    <source>
        <dbReference type="EMBL" id="KDN87821.1"/>
    </source>
</evidence>
<dbReference type="eggNOG" id="ENOG5033SCP">
    <property type="taxonomic scope" value="Bacteria"/>
</dbReference>
<sequence length="239" mass="26592">MVDWAQLPDSSFEVEHVPRLLERVTLHDDPAAWAELEWRLVLEHDLVSPAGFAALPQLVRLAPRSAEARALAGRILERAAGHHGQDELLADRADAVAEFGRVLDDHLRSRPADYLVSLRARLAVAGEFHWANALEGFTDDIHHVRCPHCGAELTVAIGRFGCYAQLWDGPVELRRELRPAAGTELTGTGRWLYRTALRDGQDTLAEGFRHLFGTVECPDCGSLCNLASEYTFANRPVMR</sequence>
<accession>A0A066ZBY3</accession>
<evidence type="ECO:0000313" key="2">
    <source>
        <dbReference type="Proteomes" id="UP000027178"/>
    </source>
</evidence>
<organism evidence="1 2">
    <name type="scientific">Kitasatospora cheerisanensis KCTC 2395</name>
    <dbReference type="NCBI Taxonomy" id="1348663"/>
    <lineage>
        <taxon>Bacteria</taxon>
        <taxon>Bacillati</taxon>
        <taxon>Actinomycetota</taxon>
        <taxon>Actinomycetes</taxon>
        <taxon>Kitasatosporales</taxon>
        <taxon>Streptomycetaceae</taxon>
        <taxon>Kitasatospora</taxon>
    </lineage>
</organism>
<reference evidence="1 2" key="1">
    <citation type="submission" date="2014-05" db="EMBL/GenBank/DDBJ databases">
        <title>Draft Genome Sequence of Kitasatospora cheerisanensis KCTC 2395.</title>
        <authorList>
            <person name="Nam D.H."/>
        </authorList>
    </citation>
    <scope>NUCLEOTIDE SEQUENCE [LARGE SCALE GENOMIC DNA]</scope>
    <source>
        <strain evidence="1 2">KCTC 2395</strain>
    </source>
</reference>
<dbReference type="PATRIC" id="fig|1348663.4.peg.440"/>
<dbReference type="Proteomes" id="UP000027178">
    <property type="component" value="Unassembled WGS sequence"/>
</dbReference>
<dbReference type="EMBL" id="JNBY01000015">
    <property type="protein sequence ID" value="KDN87821.1"/>
    <property type="molecule type" value="Genomic_DNA"/>
</dbReference>
<dbReference type="HOGENOM" id="CLU_093183_0_0_11"/>
<keyword evidence="2" id="KW-1185">Reference proteome</keyword>
<comment type="caution">
    <text evidence="1">The sequence shown here is derived from an EMBL/GenBank/DDBJ whole genome shotgun (WGS) entry which is preliminary data.</text>
</comment>
<gene>
    <name evidence="1" type="ORF">KCH_04680</name>
</gene>
<dbReference type="RefSeq" id="WP_035858461.1">
    <property type="nucleotide sequence ID" value="NZ_KK853997.1"/>
</dbReference>
<protein>
    <submittedName>
        <fullName evidence="1">Uncharacterized protein</fullName>
    </submittedName>
</protein>
<proteinExistence type="predicted"/>
<name>A0A066ZBY3_9ACTN</name>
<dbReference type="OrthoDB" id="796912at2"/>
<dbReference type="AlphaFoldDB" id="A0A066ZBY3"/>